<dbReference type="GO" id="GO:0004519">
    <property type="term" value="F:endonuclease activity"/>
    <property type="evidence" value="ECO:0007669"/>
    <property type="project" value="UniProtKB-KW"/>
</dbReference>
<evidence type="ECO:0000313" key="2">
    <source>
        <dbReference type="EMBL" id="SFC68197.1"/>
    </source>
</evidence>
<organism evidence="2 3">
    <name type="scientific">Spirosoma endophyticum</name>
    <dbReference type="NCBI Taxonomy" id="662367"/>
    <lineage>
        <taxon>Bacteria</taxon>
        <taxon>Pseudomonadati</taxon>
        <taxon>Bacteroidota</taxon>
        <taxon>Cytophagia</taxon>
        <taxon>Cytophagales</taxon>
        <taxon>Cytophagaceae</taxon>
        <taxon>Spirosoma</taxon>
    </lineage>
</organism>
<gene>
    <name evidence="2" type="ORF">SAMN05216167_102140</name>
</gene>
<accession>A0A1I1L575</accession>
<dbReference type="Proteomes" id="UP000198598">
    <property type="component" value="Unassembled WGS sequence"/>
</dbReference>
<dbReference type="STRING" id="662367.SAMN05216167_102140"/>
<dbReference type="InterPro" id="IPR008538">
    <property type="entry name" value="Uma2"/>
</dbReference>
<dbReference type="PANTHER" id="PTHR34107:SF7">
    <property type="entry name" value="SLR2092 PROTEIN"/>
    <property type="match status" value="1"/>
</dbReference>
<dbReference type="AlphaFoldDB" id="A0A1I1L575"/>
<proteinExistence type="predicted"/>
<reference evidence="2 3" key="1">
    <citation type="submission" date="2016-10" db="EMBL/GenBank/DDBJ databases">
        <authorList>
            <person name="de Groot N.N."/>
        </authorList>
    </citation>
    <scope>NUCLEOTIDE SEQUENCE [LARGE SCALE GENOMIC DNA]</scope>
    <source>
        <strain evidence="2 3">DSM 26130</strain>
    </source>
</reference>
<dbReference type="Gene3D" id="3.90.1570.10">
    <property type="entry name" value="tt1808, chain A"/>
    <property type="match status" value="1"/>
</dbReference>
<dbReference type="CDD" id="cd06260">
    <property type="entry name" value="DUF820-like"/>
    <property type="match status" value="1"/>
</dbReference>
<keyword evidence="2" id="KW-0255">Endonuclease</keyword>
<name>A0A1I1L575_9BACT</name>
<dbReference type="InterPro" id="IPR012296">
    <property type="entry name" value="Nuclease_put_TT1808"/>
</dbReference>
<evidence type="ECO:0000313" key="3">
    <source>
        <dbReference type="Proteomes" id="UP000198598"/>
    </source>
</evidence>
<sequence length="191" mass="21954">MESIRVHLPEDLRMNDDEFTRFCQDNPDLKFERRKNGDIVFMANTGGETGNNNFELNVTFGIWNREVKFGKFFDSSTAFRLSDTSIMSPDVSAISQSRWDELTPEQRKKIVPICPDFVLELRSQSDRLKDCLEKMDDWMDNGCQLGWLIDLSNQITYVYRAKQAPQQIVGLGLLSGEDVLPNFSLDLSTLL</sequence>
<dbReference type="PANTHER" id="PTHR34107">
    <property type="entry name" value="SLL0198 PROTEIN-RELATED"/>
    <property type="match status" value="1"/>
</dbReference>
<dbReference type="EMBL" id="FOLQ01000002">
    <property type="protein sequence ID" value="SFC68197.1"/>
    <property type="molecule type" value="Genomic_DNA"/>
</dbReference>
<protein>
    <submittedName>
        <fullName evidence="2">Endonuclease, Uma2 family (Restriction endonuclease fold)</fullName>
    </submittedName>
</protein>
<keyword evidence="2" id="KW-0540">Nuclease</keyword>
<keyword evidence="2" id="KW-0378">Hydrolase</keyword>
<evidence type="ECO:0000259" key="1">
    <source>
        <dbReference type="Pfam" id="PF05685"/>
    </source>
</evidence>
<dbReference type="InterPro" id="IPR011335">
    <property type="entry name" value="Restrct_endonuc-II-like"/>
</dbReference>
<dbReference type="SUPFAM" id="SSF52980">
    <property type="entry name" value="Restriction endonuclease-like"/>
    <property type="match status" value="1"/>
</dbReference>
<keyword evidence="3" id="KW-1185">Reference proteome</keyword>
<dbReference type="OrthoDB" id="9799703at2"/>
<dbReference type="Pfam" id="PF05685">
    <property type="entry name" value="Uma2"/>
    <property type="match status" value="1"/>
</dbReference>
<feature type="domain" description="Putative restriction endonuclease" evidence="1">
    <location>
        <begin position="17"/>
        <end position="187"/>
    </location>
</feature>